<dbReference type="AlphaFoldDB" id="A0A1W1HAR1"/>
<keyword evidence="2" id="KW-1185">Reference proteome</keyword>
<protein>
    <submittedName>
        <fullName evidence="1">Uncharacterized protein</fullName>
    </submittedName>
</protein>
<dbReference type="Proteomes" id="UP000191931">
    <property type="component" value="Unassembled WGS sequence"/>
</dbReference>
<name>A0A1W1HAR1_9BACT</name>
<accession>A0A1W1HAR1</accession>
<organism evidence="1 2">
    <name type="scientific">Desulfamplus magnetovallimortis</name>
    <dbReference type="NCBI Taxonomy" id="1246637"/>
    <lineage>
        <taxon>Bacteria</taxon>
        <taxon>Pseudomonadati</taxon>
        <taxon>Thermodesulfobacteriota</taxon>
        <taxon>Desulfobacteria</taxon>
        <taxon>Desulfobacterales</taxon>
        <taxon>Desulfobacteraceae</taxon>
        <taxon>Desulfamplus</taxon>
    </lineage>
</organism>
<gene>
    <name evidence="1" type="ORF">MTBBW1_1880004</name>
</gene>
<dbReference type="STRING" id="1246637.MTBBW1_1880004"/>
<sequence>MLYYAFPDSVGNIDMNTTIPSPNSKLTLKLSILLPHTVLLGL</sequence>
<evidence type="ECO:0000313" key="1">
    <source>
        <dbReference type="EMBL" id="SLM29567.1"/>
    </source>
</evidence>
<reference evidence="1 2" key="1">
    <citation type="submission" date="2017-03" db="EMBL/GenBank/DDBJ databases">
        <authorList>
            <person name="Afonso C.L."/>
            <person name="Miller P.J."/>
            <person name="Scott M.A."/>
            <person name="Spackman E."/>
            <person name="Goraichik I."/>
            <person name="Dimitrov K.M."/>
            <person name="Suarez D.L."/>
            <person name="Swayne D.E."/>
        </authorList>
    </citation>
    <scope>NUCLEOTIDE SEQUENCE [LARGE SCALE GENOMIC DNA]</scope>
    <source>
        <strain evidence="1">PRJEB14757</strain>
    </source>
</reference>
<dbReference type="EMBL" id="FWEV01000099">
    <property type="protein sequence ID" value="SLM29567.1"/>
    <property type="molecule type" value="Genomic_DNA"/>
</dbReference>
<proteinExistence type="predicted"/>
<evidence type="ECO:0000313" key="2">
    <source>
        <dbReference type="Proteomes" id="UP000191931"/>
    </source>
</evidence>